<evidence type="ECO:0000256" key="13">
    <source>
        <dbReference type="SAM" id="Phobius"/>
    </source>
</evidence>
<dbReference type="AlphaFoldDB" id="W7TNT8"/>
<evidence type="ECO:0000256" key="3">
    <source>
        <dbReference type="ARBA" id="ARBA00022538"/>
    </source>
</evidence>
<evidence type="ECO:0000256" key="7">
    <source>
        <dbReference type="ARBA" id="ARBA00022958"/>
    </source>
</evidence>
<feature type="transmembrane region" description="Helical" evidence="13">
    <location>
        <begin position="626"/>
        <end position="648"/>
    </location>
</feature>
<evidence type="ECO:0000313" key="16">
    <source>
        <dbReference type="Proteomes" id="UP000019335"/>
    </source>
</evidence>
<comment type="caution">
    <text evidence="15">The sequence shown here is derived from an EMBL/GenBank/DDBJ whole genome shotgun (WGS) entry which is preliminary data.</text>
</comment>
<dbReference type="GO" id="GO:0005249">
    <property type="term" value="F:voltage-gated potassium channel activity"/>
    <property type="evidence" value="ECO:0007669"/>
    <property type="project" value="InterPro"/>
</dbReference>
<dbReference type="InterPro" id="IPR005821">
    <property type="entry name" value="Ion_trans_dom"/>
</dbReference>
<dbReference type="GO" id="GO:0001508">
    <property type="term" value="P:action potential"/>
    <property type="evidence" value="ECO:0007669"/>
    <property type="project" value="TreeGrafter"/>
</dbReference>
<dbReference type="GO" id="GO:0008076">
    <property type="term" value="C:voltage-gated potassium channel complex"/>
    <property type="evidence" value="ECO:0007669"/>
    <property type="project" value="InterPro"/>
</dbReference>
<comment type="subcellular location">
    <subcellularLocation>
        <location evidence="1">Membrane</location>
        <topology evidence="1">Multi-pass membrane protein</topology>
    </subcellularLocation>
</comment>
<evidence type="ECO:0000256" key="2">
    <source>
        <dbReference type="ARBA" id="ARBA00022448"/>
    </source>
</evidence>
<dbReference type="EMBL" id="AZIL01001059">
    <property type="protein sequence ID" value="EWM25163.1"/>
    <property type="molecule type" value="Genomic_DNA"/>
</dbReference>
<proteinExistence type="predicted"/>
<dbReference type="Gene3D" id="1.10.287.70">
    <property type="match status" value="1"/>
</dbReference>
<evidence type="ECO:0000256" key="5">
    <source>
        <dbReference type="ARBA" id="ARBA00022826"/>
    </source>
</evidence>
<dbReference type="OrthoDB" id="296522at2759"/>
<accession>W7TNT8</accession>
<reference evidence="15 16" key="1">
    <citation type="journal article" date="2014" name="Mol. Plant">
        <title>Chromosome Scale Genome Assembly and Transcriptome Profiling of Nannochloropsis gaditana in Nitrogen Depletion.</title>
        <authorList>
            <person name="Corteggiani Carpinelli E."/>
            <person name="Telatin A."/>
            <person name="Vitulo N."/>
            <person name="Forcato C."/>
            <person name="D'Angelo M."/>
            <person name="Schiavon R."/>
            <person name="Vezzi A."/>
            <person name="Giacometti G.M."/>
            <person name="Morosinotto T."/>
            <person name="Valle G."/>
        </authorList>
    </citation>
    <scope>NUCLEOTIDE SEQUENCE [LARGE SCALE GENOMIC DNA]</scope>
    <source>
        <strain evidence="15 16">B-31</strain>
    </source>
</reference>
<dbReference type="Pfam" id="PF00520">
    <property type="entry name" value="Ion_trans"/>
    <property type="match status" value="1"/>
</dbReference>
<feature type="transmembrane region" description="Helical" evidence="13">
    <location>
        <begin position="519"/>
        <end position="539"/>
    </location>
</feature>
<evidence type="ECO:0000256" key="4">
    <source>
        <dbReference type="ARBA" id="ARBA00022692"/>
    </source>
</evidence>
<dbReference type="InterPro" id="IPR027359">
    <property type="entry name" value="Volt_channel_dom_sf"/>
</dbReference>
<evidence type="ECO:0000256" key="1">
    <source>
        <dbReference type="ARBA" id="ARBA00004141"/>
    </source>
</evidence>
<keyword evidence="4 13" id="KW-0812">Transmembrane</keyword>
<keyword evidence="9" id="KW-0406">Ion transport</keyword>
<keyword evidence="8 13" id="KW-1133">Transmembrane helix</keyword>
<gene>
    <name evidence="15" type="ORF">Naga_100016g2</name>
</gene>
<dbReference type="SUPFAM" id="SSF81324">
    <property type="entry name" value="Voltage-gated potassium channels"/>
    <property type="match status" value="1"/>
</dbReference>
<dbReference type="PANTHER" id="PTHR11537">
    <property type="entry name" value="VOLTAGE-GATED POTASSIUM CHANNEL"/>
    <property type="match status" value="1"/>
</dbReference>
<keyword evidence="2" id="KW-0813">Transport</keyword>
<evidence type="ECO:0000313" key="15">
    <source>
        <dbReference type="EMBL" id="EWM25163.1"/>
    </source>
</evidence>
<keyword evidence="10 13" id="KW-0472">Membrane</keyword>
<keyword evidence="16" id="KW-1185">Reference proteome</keyword>
<dbReference type="Gene3D" id="1.20.120.350">
    <property type="entry name" value="Voltage-gated potassium channels. Chain C"/>
    <property type="match status" value="2"/>
</dbReference>
<keyword evidence="5" id="KW-0631">Potassium channel</keyword>
<keyword evidence="7" id="KW-0630">Potassium</keyword>
<evidence type="ECO:0000259" key="14">
    <source>
        <dbReference type="Pfam" id="PF00520"/>
    </source>
</evidence>
<evidence type="ECO:0000256" key="11">
    <source>
        <dbReference type="ARBA" id="ARBA00023303"/>
    </source>
</evidence>
<keyword evidence="6" id="KW-0851">Voltage-gated channel</keyword>
<feature type="domain" description="Ion transport" evidence="14">
    <location>
        <begin position="568"/>
        <end position="741"/>
    </location>
</feature>
<evidence type="ECO:0000256" key="8">
    <source>
        <dbReference type="ARBA" id="ARBA00022989"/>
    </source>
</evidence>
<protein>
    <recommendedName>
        <fullName evidence="14">Ion transport domain-containing protein</fullName>
    </recommendedName>
</protein>
<dbReference type="PANTHER" id="PTHR11537:SF254">
    <property type="entry name" value="POTASSIUM VOLTAGE-GATED CHANNEL PROTEIN SHAB"/>
    <property type="match status" value="1"/>
</dbReference>
<dbReference type="InterPro" id="IPR028325">
    <property type="entry name" value="VG_K_chnl"/>
</dbReference>
<name>W7TNT8_9STRA</name>
<evidence type="ECO:0000256" key="10">
    <source>
        <dbReference type="ARBA" id="ARBA00023136"/>
    </source>
</evidence>
<evidence type="ECO:0000256" key="12">
    <source>
        <dbReference type="SAM" id="MobiDB-lite"/>
    </source>
</evidence>
<sequence>MLALGGQAMAGGDMDMSHSINKPSKVLDEDLHGSHGHKAHDASHGHHGGKDHGHGGDHGHGHHDLTPEELNWRCRLFLTLEEPDYSLAARLFSAFINACLFMSIIAFMMGTMPEFKHFPYVCPPHMIVGYTCWDGYGMPTKVMPVDVYHKGSYLEGKKMYDEYLEKKKEKEAAAGGTKGGYGGAGGGGGGYAPAGAGAAGGAGDYAGAGGGPAAVGGYAPGAGGGAGYPPAGGTPGGAGGAGAGYTSGTGGAARGGYPPAGGAAGAGGPAAGGAGYAGGYPTSGAGGGATTGGYAGAGSPGGGGAGGYAPAGGAGAAGGGGYAGAPTGGAGGGGGYPSAGTGAGYPSAGGAGGYPPSGGGYSPAGGYRPAAGGYPPATGGYAPMGYGGASTGSYPPRALSDLLGDTEEEPSWMSEVAPTTPGVGLFNLNGLVQPEVEVGHRRLAYKKKRPIGEPYCEEICEYEPDKEIEIAEGFAMAAFTIDYLGRLFTAHAVPWRVLNHGAAHDPSAKHYEPNGLFKTVAYFFSFMMLVDLLALGPYYAKTILDRIATDVASSQTMRALGIVRVLRIIPFYMHMIVSTKGLLLQDKAPHIFHLFNFSVLFNFLRLGSYTEGAPLFFSTLKACIPAISVAVVAMVCLAMVFASLIFVVERGRFRVTPEFPDGAFLTARSQRDPTLVEPAHANSFMSMWYVISDTTTMPTIAMLTPVTILGEVFDVMLDYMSLLVLTLPIAIVAREFNEQYTSFFKDWNREDIVMSSSSEDEGHSGGLDDGEVDDFDAAVAKLAAAQEKGAKHRSTRFSFDEESKIGEFRV</sequence>
<evidence type="ECO:0000256" key="6">
    <source>
        <dbReference type="ARBA" id="ARBA00022882"/>
    </source>
</evidence>
<organism evidence="15 16">
    <name type="scientific">Nannochloropsis gaditana</name>
    <dbReference type="NCBI Taxonomy" id="72520"/>
    <lineage>
        <taxon>Eukaryota</taxon>
        <taxon>Sar</taxon>
        <taxon>Stramenopiles</taxon>
        <taxon>Ochrophyta</taxon>
        <taxon>Eustigmatophyceae</taxon>
        <taxon>Eustigmatales</taxon>
        <taxon>Monodopsidaceae</taxon>
        <taxon>Nannochloropsis</taxon>
    </lineage>
</organism>
<keyword evidence="11" id="KW-0407">Ion channel</keyword>
<feature type="region of interest" description="Disordered" evidence="12">
    <location>
        <begin position="26"/>
        <end position="64"/>
    </location>
</feature>
<dbReference type="Proteomes" id="UP000019335">
    <property type="component" value="Chromosome 12"/>
</dbReference>
<feature type="transmembrane region" description="Helical" evidence="13">
    <location>
        <begin position="559"/>
        <end position="577"/>
    </location>
</feature>
<feature type="transmembrane region" description="Helical" evidence="13">
    <location>
        <begin position="87"/>
        <end position="109"/>
    </location>
</feature>
<keyword evidence="3" id="KW-0633">Potassium transport</keyword>
<evidence type="ECO:0000256" key="9">
    <source>
        <dbReference type="ARBA" id="ARBA00023065"/>
    </source>
</evidence>